<organism evidence="1 2">
    <name type="scientific">Conservatibacter flavescens</name>
    <dbReference type="NCBI Taxonomy" id="28161"/>
    <lineage>
        <taxon>Bacteria</taxon>
        <taxon>Pseudomonadati</taxon>
        <taxon>Pseudomonadota</taxon>
        <taxon>Gammaproteobacteria</taxon>
        <taxon>Pasteurellales</taxon>
        <taxon>Pasteurellaceae</taxon>
        <taxon>Conservatibacter</taxon>
    </lineage>
</organism>
<protein>
    <submittedName>
        <fullName evidence="1">Uncharacterized protein</fullName>
    </submittedName>
</protein>
<gene>
    <name evidence="1" type="ORF">CVP05_03580</name>
</gene>
<dbReference type="Proteomes" id="UP000229329">
    <property type="component" value="Unassembled WGS sequence"/>
</dbReference>
<proteinExistence type="predicted"/>
<dbReference type="OrthoDB" id="6717918at2"/>
<keyword evidence="2" id="KW-1185">Reference proteome</keyword>
<dbReference type="EMBL" id="PHHA01000004">
    <property type="protein sequence ID" value="PJG85958.1"/>
    <property type="molecule type" value="Genomic_DNA"/>
</dbReference>
<dbReference type="AlphaFoldDB" id="A0A2M8S4E0"/>
<dbReference type="InterPro" id="IPR028959">
    <property type="entry name" value="Imm41"/>
</dbReference>
<sequence>MCDLNDFYRNITFFEEYDENSFIGRWLDYSEWNDHEYFKLEKSLLKIARIYQENDELKQDILMGIMRIVELMMISNWGYFEVKSLDIYDRYDRFKYLLSKLFSKEEIFLDNFAYSPI</sequence>
<evidence type="ECO:0000313" key="2">
    <source>
        <dbReference type="Proteomes" id="UP000229329"/>
    </source>
</evidence>
<accession>A0A2M8S4E0</accession>
<dbReference type="RefSeq" id="WP_100288212.1">
    <property type="nucleotide sequence ID" value="NZ_PHHA01000004.1"/>
</dbReference>
<name>A0A2M8S4E0_9PAST</name>
<reference evidence="1 2" key="1">
    <citation type="submission" date="2017-11" db="EMBL/GenBank/DDBJ databases">
        <title>Reclassification of Bisgaard taxon 7 as Conservatibacter flavescens gen. nov., sp. nov.</title>
        <authorList>
            <person name="Christensen H."/>
        </authorList>
    </citation>
    <scope>NUCLEOTIDE SEQUENCE [LARGE SCALE GENOMIC DNA]</scope>
    <source>
        <strain evidence="1 2">7_4</strain>
    </source>
</reference>
<evidence type="ECO:0000313" key="1">
    <source>
        <dbReference type="EMBL" id="PJG85958.1"/>
    </source>
</evidence>
<dbReference type="Pfam" id="PF15592">
    <property type="entry name" value="Imm41"/>
    <property type="match status" value="1"/>
</dbReference>
<comment type="caution">
    <text evidence="1">The sequence shown here is derived from an EMBL/GenBank/DDBJ whole genome shotgun (WGS) entry which is preliminary data.</text>
</comment>